<dbReference type="AlphaFoldDB" id="G0QYD6"/>
<gene>
    <name evidence="2" type="ORF">IMG5_148500</name>
</gene>
<evidence type="ECO:0000256" key="1">
    <source>
        <dbReference type="SAM" id="Phobius"/>
    </source>
</evidence>
<proteinExistence type="predicted"/>
<organism evidence="2 3">
    <name type="scientific">Ichthyophthirius multifiliis</name>
    <name type="common">White spot disease agent</name>
    <name type="synonym">Ich</name>
    <dbReference type="NCBI Taxonomy" id="5932"/>
    <lineage>
        <taxon>Eukaryota</taxon>
        <taxon>Sar</taxon>
        <taxon>Alveolata</taxon>
        <taxon>Ciliophora</taxon>
        <taxon>Intramacronucleata</taxon>
        <taxon>Oligohymenophorea</taxon>
        <taxon>Hymenostomatida</taxon>
        <taxon>Ophryoglenina</taxon>
        <taxon>Ichthyophthirius</taxon>
    </lineage>
</organism>
<feature type="transmembrane region" description="Helical" evidence="1">
    <location>
        <begin position="20"/>
        <end position="37"/>
    </location>
</feature>
<keyword evidence="1" id="KW-0812">Transmembrane</keyword>
<evidence type="ECO:0008006" key="4">
    <source>
        <dbReference type="Google" id="ProtNLM"/>
    </source>
</evidence>
<reference evidence="2 3" key="1">
    <citation type="submission" date="2011-07" db="EMBL/GenBank/DDBJ databases">
        <authorList>
            <person name="Coyne R."/>
            <person name="Brami D."/>
            <person name="Johnson J."/>
            <person name="Hostetler J."/>
            <person name="Hannick L."/>
            <person name="Clark T."/>
            <person name="Cassidy-Hanley D."/>
            <person name="Inman J."/>
        </authorList>
    </citation>
    <scope>NUCLEOTIDE SEQUENCE [LARGE SCALE GENOMIC DNA]</scope>
    <source>
        <strain evidence="2 3">G5</strain>
    </source>
</reference>
<keyword evidence="1" id="KW-0472">Membrane</keyword>
<accession>G0QYD6</accession>
<feature type="transmembrane region" description="Helical" evidence="1">
    <location>
        <begin position="87"/>
        <end position="105"/>
    </location>
</feature>
<dbReference type="RefSeq" id="XP_004031005.1">
    <property type="nucleotide sequence ID" value="XM_004030957.1"/>
</dbReference>
<keyword evidence="3" id="KW-1185">Reference proteome</keyword>
<evidence type="ECO:0000313" key="3">
    <source>
        <dbReference type="Proteomes" id="UP000008983"/>
    </source>
</evidence>
<dbReference type="InParanoid" id="G0QYD6"/>
<name>G0QYD6_ICHMU</name>
<evidence type="ECO:0000313" key="2">
    <source>
        <dbReference type="EMBL" id="EGR29769.1"/>
    </source>
</evidence>
<dbReference type="EMBL" id="GL984106">
    <property type="protein sequence ID" value="EGR29769.1"/>
    <property type="molecule type" value="Genomic_DNA"/>
</dbReference>
<keyword evidence="1" id="KW-1133">Transmembrane helix</keyword>
<feature type="transmembrane region" description="Helical" evidence="1">
    <location>
        <begin position="57"/>
        <end position="75"/>
    </location>
</feature>
<dbReference type="Proteomes" id="UP000008983">
    <property type="component" value="Unassembled WGS sequence"/>
</dbReference>
<feature type="transmembrane region" description="Helical" evidence="1">
    <location>
        <begin position="111"/>
        <end position="128"/>
    </location>
</feature>
<dbReference type="GeneID" id="14905890"/>
<feature type="transmembrane region" description="Helical" evidence="1">
    <location>
        <begin position="160"/>
        <end position="183"/>
    </location>
</feature>
<feature type="transmembrane region" description="Helical" evidence="1">
    <location>
        <begin position="250"/>
        <end position="269"/>
    </location>
</feature>
<protein>
    <recommendedName>
        <fullName evidence="4">Transmembrane protein</fullName>
    </recommendedName>
</protein>
<sequence length="279" mass="32339">MLKQMKVWLIIYNGEKIKDVILLLKLANLILIILNLIKQNILVNNNALHKMMAMEKLLKVVSWIIAKILKILFIVKIIKRKNIMISINCNIMELILDAFILLLIMEIVIPIEILVVITLYALLILLILQQIFPVKNFKNQYAINKMKESKQKSFKENQNLVTLLVLIIQENFAVIKNVLIIVIKRVSVQMDNVYAHLVGRDLNVVFKQNLINNLFQMIKTKNVFNNVPRVNLQILIKYVENSVLMVITKIIQIIYVLSVICHVQNVLVLQRMIAQNAVS</sequence>